<name>A0A7Z0EMC4_9ACTN</name>
<feature type="signal peptide" evidence="2">
    <location>
        <begin position="1"/>
        <end position="24"/>
    </location>
</feature>
<keyword evidence="2" id="KW-0732">Signal</keyword>
<keyword evidence="4" id="KW-1185">Reference proteome</keyword>
<comment type="caution">
    <text evidence="3">The sequence shown here is derived from an EMBL/GenBank/DDBJ whole genome shotgun (WGS) entry which is preliminary data.</text>
</comment>
<evidence type="ECO:0000313" key="4">
    <source>
        <dbReference type="Proteomes" id="UP000572051"/>
    </source>
</evidence>
<evidence type="ECO:0000313" key="3">
    <source>
        <dbReference type="EMBL" id="NYJ34763.1"/>
    </source>
</evidence>
<feature type="compositionally biased region" description="Polar residues" evidence="1">
    <location>
        <begin position="100"/>
        <end position="110"/>
    </location>
</feature>
<organism evidence="3 4">
    <name type="scientific">Nocardiopsis aegyptia</name>
    <dbReference type="NCBI Taxonomy" id="220378"/>
    <lineage>
        <taxon>Bacteria</taxon>
        <taxon>Bacillati</taxon>
        <taxon>Actinomycetota</taxon>
        <taxon>Actinomycetes</taxon>
        <taxon>Streptosporangiales</taxon>
        <taxon>Nocardiopsidaceae</taxon>
        <taxon>Nocardiopsis</taxon>
    </lineage>
</organism>
<protein>
    <recommendedName>
        <fullName evidence="5">DUF4333 domain-containing protein</fullName>
    </recommendedName>
</protein>
<dbReference type="Proteomes" id="UP000572051">
    <property type="component" value="Unassembled WGS sequence"/>
</dbReference>
<gene>
    <name evidence="3" type="ORF">HNR10_002644</name>
</gene>
<evidence type="ECO:0000256" key="1">
    <source>
        <dbReference type="SAM" id="MobiDB-lite"/>
    </source>
</evidence>
<feature type="region of interest" description="Disordered" evidence="1">
    <location>
        <begin position="100"/>
        <end position="134"/>
    </location>
</feature>
<dbReference type="EMBL" id="JACCFS010000001">
    <property type="protein sequence ID" value="NYJ34763.1"/>
    <property type="molecule type" value="Genomic_DNA"/>
</dbReference>
<dbReference type="AlphaFoldDB" id="A0A7Z0EMC4"/>
<dbReference type="RefSeq" id="WP_179823548.1">
    <property type="nucleotide sequence ID" value="NZ_JACCFS010000001.1"/>
</dbReference>
<sequence length="214" mass="22094">MHPLRRALPLTFAAFALSACSFEAGPTVAGEALAQAAADALEQETGERPDVDCGDDSIIAIAAKEVDCVVTDPGTGDEYDAVVTFTGVEGDQWNVDVEVASSSQGQNAEETGQAEPEPATPSEAPGEPADTEGGVDRVSVTAVEEAAADALEQETGQRPDIECGDLDINPFNGRSVECTLIDATTGAEHDATVTFTGVEGDQWNISVEVAPTPN</sequence>
<evidence type="ECO:0000256" key="2">
    <source>
        <dbReference type="SAM" id="SignalP"/>
    </source>
</evidence>
<feature type="compositionally biased region" description="Low complexity" evidence="1">
    <location>
        <begin position="114"/>
        <end position="128"/>
    </location>
</feature>
<reference evidence="3 4" key="1">
    <citation type="submission" date="2020-07" db="EMBL/GenBank/DDBJ databases">
        <title>Sequencing the genomes of 1000 actinobacteria strains.</title>
        <authorList>
            <person name="Klenk H.-P."/>
        </authorList>
    </citation>
    <scope>NUCLEOTIDE SEQUENCE [LARGE SCALE GENOMIC DNA]</scope>
    <source>
        <strain evidence="3 4">DSM 44442</strain>
    </source>
</reference>
<evidence type="ECO:0008006" key="5">
    <source>
        <dbReference type="Google" id="ProtNLM"/>
    </source>
</evidence>
<accession>A0A7Z0EMC4</accession>
<feature type="chain" id="PRO_5039443544" description="DUF4333 domain-containing protein" evidence="2">
    <location>
        <begin position="25"/>
        <end position="214"/>
    </location>
</feature>
<dbReference type="PROSITE" id="PS51257">
    <property type="entry name" value="PROKAR_LIPOPROTEIN"/>
    <property type="match status" value="1"/>
</dbReference>
<proteinExistence type="predicted"/>